<evidence type="ECO:0000256" key="1">
    <source>
        <dbReference type="SAM" id="Phobius"/>
    </source>
</evidence>
<keyword evidence="3" id="KW-1185">Reference proteome</keyword>
<dbReference type="Proteomes" id="UP000009872">
    <property type="component" value="Unassembled WGS sequence"/>
</dbReference>
<keyword evidence="1" id="KW-0472">Membrane</keyword>
<name>K9E4T7_9BACE</name>
<dbReference type="HOGENOM" id="CLU_2068399_0_0_10"/>
<keyword evidence="1" id="KW-0812">Transmembrane</keyword>
<evidence type="ECO:0000313" key="2">
    <source>
        <dbReference type="EMBL" id="EKU91693.1"/>
    </source>
</evidence>
<dbReference type="AlphaFoldDB" id="K9E4T7"/>
<sequence length="118" mass="14041">MDILSVLLILFPALILMGIDLKKNFGDINPLFLFIGAFVVFIVFFVVVWFVVDCIYGEQISWIIYAYSLISLSPFIVILLFRCLRLKVLWTKKNWYWILSIAILIEIYCLRFIYNMYH</sequence>
<gene>
    <name evidence="2" type="ORF">HMPREF9447_01104</name>
</gene>
<feature type="transmembrane region" description="Helical" evidence="1">
    <location>
        <begin position="28"/>
        <end position="52"/>
    </location>
</feature>
<keyword evidence="1" id="KW-1133">Transmembrane helix</keyword>
<reference evidence="2 3" key="1">
    <citation type="submission" date="2012-09" db="EMBL/GenBank/DDBJ databases">
        <title>The Genome Sequence of Bacteroides oleiciplenus YIT 12058.</title>
        <authorList>
            <consortium name="The Broad Institute Genome Sequencing Platform"/>
            <person name="Earl A."/>
            <person name="Ward D."/>
            <person name="Feldgarden M."/>
            <person name="Gevers D."/>
            <person name="Morotomi M."/>
            <person name="Walker B."/>
            <person name="Young S.K."/>
            <person name="Zeng Q."/>
            <person name="Gargeya S."/>
            <person name="Fitzgerald M."/>
            <person name="Haas B."/>
            <person name="Abouelleil A."/>
            <person name="Alvarado L."/>
            <person name="Arachchi H.M."/>
            <person name="Berlin A.M."/>
            <person name="Chapman S.B."/>
            <person name="Goldberg J."/>
            <person name="Griggs A."/>
            <person name="Gujja S."/>
            <person name="Hansen M."/>
            <person name="Howarth C."/>
            <person name="Imamovic A."/>
            <person name="Larimer J."/>
            <person name="McCowen C."/>
            <person name="Montmayeur A."/>
            <person name="Murphy C."/>
            <person name="Neiman D."/>
            <person name="Pearson M."/>
            <person name="Priest M."/>
            <person name="Roberts A."/>
            <person name="Saif S."/>
            <person name="Shea T."/>
            <person name="Sisk P."/>
            <person name="Sykes S."/>
            <person name="Wortman J."/>
            <person name="Nusbaum C."/>
            <person name="Birren B."/>
        </authorList>
    </citation>
    <scope>NUCLEOTIDE SEQUENCE [LARGE SCALE GENOMIC DNA]</scope>
    <source>
        <strain evidence="2 3">YIT 12058</strain>
    </source>
</reference>
<proteinExistence type="predicted"/>
<dbReference type="STRING" id="742727.HMPREF9447_01104"/>
<feature type="transmembrane region" description="Helical" evidence="1">
    <location>
        <begin position="64"/>
        <end position="82"/>
    </location>
</feature>
<dbReference type="EMBL" id="ADLF01000004">
    <property type="protein sequence ID" value="EKU91693.1"/>
    <property type="molecule type" value="Genomic_DNA"/>
</dbReference>
<organism evidence="2 3">
    <name type="scientific">Bacteroides oleiciplenus YIT 12058</name>
    <dbReference type="NCBI Taxonomy" id="742727"/>
    <lineage>
        <taxon>Bacteria</taxon>
        <taxon>Pseudomonadati</taxon>
        <taxon>Bacteroidota</taxon>
        <taxon>Bacteroidia</taxon>
        <taxon>Bacteroidales</taxon>
        <taxon>Bacteroidaceae</taxon>
        <taxon>Bacteroides</taxon>
    </lineage>
</organism>
<evidence type="ECO:0000313" key="3">
    <source>
        <dbReference type="Proteomes" id="UP000009872"/>
    </source>
</evidence>
<accession>K9E4T7</accession>
<protein>
    <submittedName>
        <fullName evidence="2">Uncharacterized protein</fullName>
    </submittedName>
</protein>
<feature type="transmembrane region" description="Helical" evidence="1">
    <location>
        <begin position="94"/>
        <end position="114"/>
    </location>
</feature>
<comment type="caution">
    <text evidence="2">The sequence shown here is derived from an EMBL/GenBank/DDBJ whole genome shotgun (WGS) entry which is preliminary data.</text>
</comment>